<dbReference type="GO" id="GO:0032259">
    <property type="term" value="P:methylation"/>
    <property type="evidence" value="ECO:0007669"/>
    <property type="project" value="UniProtKB-KW"/>
</dbReference>
<proteinExistence type="inferred from homology"/>
<comment type="similarity">
    <text evidence="2 6">Belongs to the UPF0677 family.</text>
</comment>
<evidence type="ECO:0000256" key="5">
    <source>
        <dbReference type="ARBA" id="ARBA00022691"/>
    </source>
</evidence>
<dbReference type="InterPro" id="IPR029063">
    <property type="entry name" value="SAM-dependent_MTases_sf"/>
</dbReference>
<name>A0ABS1MBT3_9NOCA</name>
<dbReference type="EMBL" id="JAERRJ010000010">
    <property type="protein sequence ID" value="MBL1078052.1"/>
    <property type="molecule type" value="Genomic_DNA"/>
</dbReference>
<comment type="function">
    <text evidence="1 6">Exhibits S-adenosyl-L-methionine-dependent methyltransferase activity.</text>
</comment>
<evidence type="ECO:0000313" key="8">
    <source>
        <dbReference type="Proteomes" id="UP000602198"/>
    </source>
</evidence>
<dbReference type="NCBIfam" id="TIGR00027">
    <property type="entry name" value="mthyl_TIGR00027"/>
    <property type="match status" value="1"/>
</dbReference>
<dbReference type="PANTHER" id="PTHR43619">
    <property type="entry name" value="S-ADENOSYL-L-METHIONINE-DEPENDENT METHYLTRANSFERASE YKTD-RELATED"/>
    <property type="match status" value="1"/>
</dbReference>
<evidence type="ECO:0000256" key="3">
    <source>
        <dbReference type="ARBA" id="ARBA00022603"/>
    </source>
</evidence>
<gene>
    <name evidence="7" type="ORF">JK358_26970</name>
</gene>
<dbReference type="Proteomes" id="UP000602198">
    <property type="component" value="Unassembled WGS sequence"/>
</dbReference>
<keyword evidence="3 6" id="KW-0489">Methyltransferase</keyword>
<evidence type="ECO:0000256" key="2">
    <source>
        <dbReference type="ARBA" id="ARBA00008138"/>
    </source>
</evidence>
<evidence type="ECO:0000256" key="4">
    <source>
        <dbReference type="ARBA" id="ARBA00022679"/>
    </source>
</evidence>
<dbReference type="GO" id="GO:0008168">
    <property type="term" value="F:methyltransferase activity"/>
    <property type="evidence" value="ECO:0007669"/>
    <property type="project" value="UniProtKB-KW"/>
</dbReference>
<accession>A0ABS1MBT3</accession>
<keyword evidence="8" id="KW-1185">Reference proteome</keyword>
<evidence type="ECO:0000313" key="7">
    <source>
        <dbReference type="EMBL" id="MBL1078052.1"/>
    </source>
</evidence>
<dbReference type="Gene3D" id="3.40.50.150">
    <property type="entry name" value="Vaccinia Virus protein VP39"/>
    <property type="match status" value="1"/>
</dbReference>
<keyword evidence="4 7" id="KW-0808">Transferase</keyword>
<comment type="caution">
    <text evidence="7">The sequence shown here is derived from an EMBL/GenBank/DDBJ whole genome shotgun (WGS) entry which is preliminary data.</text>
</comment>
<dbReference type="InterPro" id="IPR011610">
    <property type="entry name" value="SAM_mthyl_Trfase_ML2640-like"/>
</dbReference>
<dbReference type="SUPFAM" id="SSF53335">
    <property type="entry name" value="S-adenosyl-L-methionine-dependent methyltransferases"/>
    <property type="match status" value="1"/>
</dbReference>
<evidence type="ECO:0000256" key="1">
    <source>
        <dbReference type="ARBA" id="ARBA00003907"/>
    </source>
</evidence>
<reference evidence="7 8" key="1">
    <citation type="submission" date="2021-01" db="EMBL/GenBank/DDBJ databases">
        <title>WGS of actinomycetes isolated from Thailand.</title>
        <authorList>
            <person name="Thawai C."/>
        </authorList>
    </citation>
    <scope>NUCLEOTIDE SEQUENCE [LARGE SCALE GENOMIC DNA]</scope>
    <source>
        <strain evidence="7 8">LPG 2</strain>
    </source>
</reference>
<organism evidence="7 8">
    <name type="scientific">Nocardia acididurans</name>
    <dbReference type="NCBI Taxonomy" id="2802282"/>
    <lineage>
        <taxon>Bacteria</taxon>
        <taxon>Bacillati</taxon>
        <taxon>Actinomycetota</taxon>
        <taxon>Actinomycetes</taxon>
        <taxon>Mycobacteriales</taxon>
        <taxon>Nocardiaceae</taxon>
        <taxon>Nocardia</taxon>
    </lineage>
</organism>
<dbReference type="EC" id="2.1.1.-" evidence="6"/>
<dbReference type="Pfam" id="PF04072">
    <property type="entry name" value="LCM"/>
    <property type="match status" value="1"/>
</dbReference>
<protein>
    <recommendedName>
        <fullName evidence="6">S-adenosyl-L-methionine-dependent methyltransferase</fullName>
        <ecNumber evidence="6">2.1.1.-</ecNumber>
    </recommendedName>
</protein>
<sequence length="276" mass="30294">MRAAETRRPDALFDDPFAETLVAATGAPAWQRIGRGEFAPDAGSAYARLGDLIVARTVYFDEYFQDALAEGVRQFVIVAAGLDARAYRLEWPSDATVFEIDLPKVLAFKAAALAGRVPAVDRREVVADLRQDWPKALLDKGFDTSRPTAWLAEGLLRYLPGDAQDQLFDEIAALSAPGSRVALNMSGKRTSAELHADDTRSRFMASQGISINVDTLWYPFEGRTHPADWFRDHGWTVHPGDLNALLAARGRRADELGTTEMTPHIILTAIRPGGDS</sequence>
<dbReference type="PANTHER" id="PTHR43619:SF2">
    <property type="entry name" value="S-ADENOSYL-L-METHIONINE-DEPENDENT METHYLTRANSFERASES SUPERFAMILY PROTEIN"/>
    <property type="match status" value="1"/>
</dbReference>
<keyword evidence="5 6" id="KW-0949">S-adenosyl-L-methionine</keyword>
<evidence type="ECO:0000256" key="6">
    <source>
        <dbReference type="RuleBase" id="RU362030"/>
    </source>
</evidence>
<dbReference type="InterPro" id="IPR007213">
    <property type="entry name" value="Ppm1/Ppm2/Tcmp"/>
</dbReference>